<dbReference type="GO" id="GO:0050664">
    <property type="term" value="F:oxidoreductase activity, acting on NAD(P)H, oxygen as acceptor"/>
    <property type="evidence" value="ECO:0007669"/>
    <property type="project" value="TreeGrafter"/>
</dbReference>
<reference evidence="3 4" key="1">
    <citation type="journal article" date="2013" name="PLoS Genet.">
        <title>Comparative genome structure, secondary metabolite, and effector coding capacity across Cochliobolus pathogens.</title>
        <authorList>
            <person name="Condon B.J."/>
            <person name="Leng Y."/>
            <person name="Wu D."/>
            <person name="Bushley K.E."/>
            <person name="Ohm R.A."/>
            <person name="Otillar R."/>
            <person name="Martin J."/>
            <person name="Schackwitz W."/>
            <person name="Grimwood J."/>
            <person name="MohdZainudin N."/>
            <person name="Xue C."/>
            <person name="Wang R."/>
            <person name="Manning V.A."/>
            <person name="Dhillon B."/>
            <person name="Tu Z.J."/>
            <person name="Steffenson B.J."/>
            <person name="Salamov A."/>
            <person name="Sun H."/>
            <person name="Lowry S."/>
            <person name="LaButti K."/>
            <person name="Han J."/>
            <person name="Copeland A."/>
            <person name="Lindquist E."/>
            <person name="Barry K."/>
            <person name="Schmutz J."/>
            <person name="Baker S.E."/>
            <person name="Ciuffetti L.M."/>
            <person name="Grigoriev I.V."/>
            <person name="Zhong S."/>
            <person name="Turgeon B.G."/>
        </authorList>
    </citation>
    <scope>NUCLEOTIDE SEQUENCE [LARGE SCALE GENOMIC DNA]</scope>
    <source>
        <strain evidence="3 4">26-R-13</strain>
    </source>
</reference>
<sequence length="307" mass="33266">MSALTAQDLSKNLHTLDRRLDTPSFVQTVHRTTYRAIDPARSDLSASGKTVVVTGGATGIGFGIAQHFAAAEASTIVLVARRANTLEEAAKAISQSYPKTQVLTYSVDIMDSKSVGNMFASAVDAAKTHAADILVTSAAYIHPPNTVVGIDPPFLETCFSTNVFGNMNLVRHFLRVPSSHKKTVIDVSSSASHRINPAISAYGASKGAFTFLMRHLQSENPDIRVHSFQPGTVFTPASQGFGVTKEMFEPIADDVSLPGSFAVWLASPEAEFTKGRFLHSKWDVEDLVKNKHVFVEDPKFSTVELRL</sequence>
<dbReference type="GeneID" id="19147363"/>
<evidence type="ECO:0000256" key="2">
    <source>
        <dbReference type="ARBA" id="ARBA00023002"/>
    </source>
</evidence>
<dbReference type="GO" id="GO:0016616">
    <property type="term" value="F:oxidoreductase activity, acting on the CH-OH group of donors, NAD or NADP as acceptor"/>
    <property type="evidence" value="ECO:0007669"/>
    <property type="project" value="UniProtKB-ARBA"/>
</dbReference>
<dbReference type="SUPFAM" id="SSF51735">
    <property type="entry name" value="NAD(P)-binding Rossmann-fold domains"/>
    <property type="match status" value="1"/>
</dbReference>
<keyword evidence="4" id="KW-1185">Reference proteome</keyword>
<dbReference type="eggNOG" id="KOG1205">
    <property type="taxonomic scope" value="Eukaryota"/>
</dbReference>
<organism evidence="3 4">
    <name type="scientific">Cochliobolus carbonum (strain 26-R-13)</name>
    <name type="common">Maize leaf spot fungus</name>
    <name type="synonym">Bipolaris zeicola</name>
    <dbReference type="NCBI Taxonomy" id="930089"/>
    <lineage>
        <taxon>Eukaryota</taxon>
        <taxon>Fungi</taxon>
        <taxon>Dikarya</taxon>
        <taxon>Ascomycota</taxon>
        <taxon>Pezizomycotina</taxon>
        <taxon>Dothideomycetes</taxon>
        <taxon>Pleosporomycetidae</taxon>
        <taxon>Pleosporales</taxon>
        <taxon>Pleosporineae</taxon>
        <taxon>Pleosporaceae</taxon>
        <taxon>Bipolaris</taxon>
    </lineage>
</organism>
<dbReference type="Proteomes" id="UP000053841">
    <property type="component" value="Unassembled WGS sequence"/>
</dbReference>
<dbReference type="RefSeq" id="XP_007707823.1">
    <property type="nucleotide sequence ID" value="XM_007709633.1"/>
</dbReference>
<gene>
    <name evidence="3" type="ORF">COCCADRAFT_32933</name>
</gene>
<dbReference type="HOGENOM" id="CLU_010194_8_2_1"/>
<dbReference type="InterPro" id="IPR036291">
    <property type="entry name" value="NAD(P)-bd_dom_sf"/>
</dbReference>
<keyword evidence="2" id="KW-0560">Oxidoreductase</keyword>
<dbReference type="InterPro" id="IPR002347">
    <property type="entry name" value="SDR_fam"/>
</dbReference>
<evidence type="ECO:0000313" key="4">
    <source>
        <dbReference type="Proteomes" id="UP000053841"/>
    </source>
</evidence>
<evidence type="ECO:0000313" key="3">
    <source>
        <dbReference type="EMBL" id="EUC37826.1"/>
    </source>
</evidence>
<dbReference type="Gene3D" id="3.40.50.720">
    <property type="entry name" value="NAD(P)-binding Rossmann-like Domain"/>
    <property type="match status" value="1"/>
</dbReference>
<dbReference type="PRINTS" id="PR00081">
    <property type="entry name" value="GDHRDH"/>
</dbReference>
<comment type="similarity">
    <text evidence="1">Belongs to the short-chain dehydrogenases/reductases (SDR) family.</text>
</comment>
<dbReference type="AlphaFoldDB" id="W6Z2C6"/>
<protein>
    <submittedName>
        <fullName evidence="3">Uncharacterized protein</fullName>
    </submittedName>
</protein>
<dbReference type="Pfam" id="PF00106">
    <property type="entry name" value="adh_short"/>
    <property type="match status" value="1"/>
</dbReference>
<name>W6Z2C6_COCC2</name>
<proteinExistence type="inferred from homology"/>
<dbReference type="EMBL" id="KI964547">
    <property type="protein sequence ID" value="EUC37826.1"/>
    <property type="molecule type" value="Genomic_DNA"/>
</dbReference>
<dbReference type="PANTHER" id="PTHR43008:SF4">
    <property type="entry name" value="CHAIN DEHYDROGENASE, PUTATIVE (AFU_ORTHOLOGUE AFUA_4G08710)-RELATED"/>
    <property type="match status" value="1"/>
</dbReference>
<evidence type="ECO:0000256" key="1">
    <source>
        <dbReference type="ARBA" id="ARBA00006484"/>
    </source>
</evidence>
<dbReference type="PANTHER" id="PTHR43008">
    <property type="entry name" value="BENZIL REDUCTASE"/>
    <property type="match status" value="1"/>
</dbReference>
<dbReference type="CDD" id="cd05233">
    <property type="entry name" value="SDR_c"/>
    <property type="match status" value="1"/>
</dbReference>
<dbReference type="KEGG" id="bze:COCCADRAFT_32933"/>
<accession>W6Z2C6</accession>
<dbReference type="OrthoDB" id="1933717at2759"/>